<dbReference type="InterPro" id="IPR016024">
    <property type="entry name" value="ARM-type_fold"/>
</dbReference>
<name>A0A561WN27_ACTTI</name>
<reference evidence="2 3" key="1">
    <citation type="submission" date="2019-06" db="EMBL/GenBank/DDBJ databases">
        <title>Sequencing the genomes of 1000 actinobacteria strains.</title>
        <authorList>
            <person name="Klenk H.-P."/>
        </authorList>
    </citation>
    <scope>NUCLEOTIDE SEQUENCE [LARGE SCALE GENOMIC DNA]</scope>
    <source>
        <strain evidence="2 3">DSM 43866</strain>
    </source>
</reference>
<feature type="compositionally biased region" description="Basic and acidic residues" evidence="1">
    <location>
        <begin position="24"/>
        <end position="41"/>
    </location>
</feature>
<evidence type="ECO:0000313" key="3">
    <source>
        <dbReference type="Proteomes" id="UP000320239"/>
    </source>
</evidence>
<gene>
    <name evidence="2" type="ORF">FHX34_101214</name>
</gene>
<proteinExistence type="predicted"/>
<dbReference type="Pfam" id="PF13646">
    <property type="entry name" value="HEAT_2"/>
    <property type="match status" value="2"/>
</dbReference>
<organism evidence="2 3">
    <name type="scientific">Actinoplanes teichomyceticus</name>
    <dbReference type="NCBI Taxonomy" id="1867"/>
    <lineage>
        <taxon>Bacteria</taxon>
        <taxon>Bacillati</taxon>
        <taxon>Actinomycetota</taxon>
        <taxon>Actinomycetes</taxon>
        <taxon>Micromonosporales</taxon>
        <taxon>Micromonosporaceae</taxon>
        <taxon>Actinoplanes</taxon>
    </lineage>
</organism>
<keyword evidence="3" id="KW-1185">Reference proteome</keyword>
<sequence length="207" mass="22092">MGLVRKQIPQSPEEPAPPSATPDELIRRLDDPDPERRREAALDLDGMPEAVPELLARLGPEQEPRVRDAVLTTLAAHDTEAVAAGLAVHLASDEAGLRTAVAEALATMPRSTPALIPDLLAAPDHDVRVMTAMVLADLPHPDAQSWLARMIDEDPHANVVTAAIDALLPAATAEHVPVLQAAARRFPDDPFLQFTVRSALPRLAGTA</sequence>
<dbReference type="RefSeq" id="WP_203723540.1">
    <property type="nucleotide sequence ID" value="NZ_BOMX01000007.1"/>
</dbReference>
<evidence type="ECO:0000313" key="2">
    <source>
        <dbReference type="EMBL" id="TWG25248.1"/>
    </source>
</evidence>
<dbReference type="EMBL" id="VIWY01000001">
    <property type="protein sequence ID" value="TWG25248.1"/>
    <property type="molecule type" value="Genomic_DNA"/>
</dbReference>
<dbReference type="SUPFAM" id="SSF48371">
    <property type="entry name" value="ARM repeat"/>
    <property type="match status" value="1"/>
</dbReference>
<protein>
    <submittedName>
        <fullName evidence="2">HEAT repeat protein</fullName>
    </submittedName>
</protein>
<accession>A0A561WN27</accession>
<evidence type="ECO:0000256" key="1">
    <source>
        <dbReference type="SAM" id="MobiDB-lite"/>
    </source>
</evidence>
<dbReference type="AlphaFoldDB" id="A0A561WN27"/>
<dbReference type="Proteomes" id="UP000320239">
    <property type="component" value="Unassembled WGS sequence"/>
</dbReference>
<dbReference type="InterPro" id="IPR011989">
    <property type="entry name" value="ARM-like"/>
</dbReference>
<feature type="region of interest" description="Disordered" evidence="1">
    <location>
        <begin position="1"/>
        <end position="48"/>
    </location>
</feature>
<dbReference type="Gene3D" id="1.25.10.10">
    <property type="entry name" value="Leucine-rich Repeat Variant"/>
    <property type="match status" value="1"/>
</dbReference>
<comment type="caution">
    <text evidence="2">The sequence shown here is derived from an EMBL/GenBank/DDBJ whole genome shotgun (WGS) entry which is preliminary data.</text>
</comment>